<reference evidence="1 2" key="1">
    <citation type="submission" date="2018-05" db="EMBL/GenBank/DDBJ databases">
        <title>Complete genome sequence of Megasphaera sp. AJH120T, isolated from the ceca of a chicken.</title>
        <authorList>
            <person name="Maki J."/>
            <person name="Looft T."/>
        </authorList>
    </citation>
    <scope>NUCLEOTIDE SEQUENCE [LARGE SCALE GENOMIC DNA]</scope>
    <source>
        <strain evidence="1 2">AJH120</strain>
    </source>
</reference>
<sequence length="140" mass="16253">MKWITVSDRTHVIRSFATVQAAEVYMFKRSAFQPKLHLYRRWAVVFPNNPKKNVFRSKHVNVNIVDVVNASLSFFMECAGFPCWYRVKKIYLSWSGITTVTLKILAYPQHSAEKFSEEKREVILKGVTKDELPTDGLIVL</sequence>
<accession>A0A346AWT9</accession>
<name>A0A346AWT9_9FIRM</name>
<dbReference type="EMBL" id="CP029462">
    <property type="protein sequence ID" value="AXL20332.1"/>
    <property type="molecule type" value="Genomic_DNA"/>
</dbReference>
<organism evidence="1 2">
    <name type="scientific">Megasphaera stantonii</name>
    <dbReference type="NCBI Taxonomy" id="2144175"/>
    <lineage>
        <taxon>Bacteria</taxon>
        <taxon>Bacillati</taxon>
        <taxon>Bacillota</taxon>
        <taxon>Negativicutes</taxon>
        <taxon>Veillonellales</taxon>
        <taxon>Veillonellaceae</taxon>
        <taxon>Megasphaera</taxon>
    </lineage>
</organism>
<dbReference type="AlphaFoldDB" id="A0A346AWT9"/>
<keyword evidence="2" id="KW-1185">Reference proteome</keyword>
<dbReference type="KEGG" id="meg:DKB62_01395"/>
<protein>
    <submittedName>
        <fullName evidence="1">Uncharacterized protein</fullName>
    </submittedName>
</protein>
<dbReference type="RefSeq" id="WP_107195968.1">
    <property type="nucleotide sequence ID" value="NZ_CP029462.1"/>
</dbReference>
<proteinExistence type="predicted"/>
<evidence type="ECO:0000313" key="2">
    <source>
        <dbReference type="Proteomes" id="UP000254337"/>
    </source>
</evidence>
<dbReference type="Proteomes" id="UP000254337">
    <property type="component" value="Chromosome"/>
</dbReference>
<gene>
    <name evidence="1" type="ORF">DKB62_01395</name>
</gene>
<evidence type="ECO:0000313" key="1">
    <source>
        <dbReference type="EMBL" id="AXL20332.1"/>
    </source>
</evidence>